<organism evidence="1 2">
    <name type="scientific">Diploptera punctata</name>
    <name type="common">Pacific beetle cockroach</name>
    <dbReference type="NCBI Taxonomy" id="6984"/>
    <lineage>
        <taxon>Eukaryota</taxon>
        <taxon>Metazoa</taxon>
        <taxon>Ecdysozoa</taxon>
        <taxon>Arthropoda</taxon>
        <taxon>Hexapoda</taxon>
        <taxon>Insecta</taxon>
        <taxon>Pterygota</taxon>
        <taxon>Neoptera</taxon>
        <taxon>Polyneoptera</taxon>
        <taxon>Dictyoptera</taxon>
        <taxon>Blattodea</taxon>
        <taxon>Blaberoidea</taxon>
        <taxon>Blaberidae</taxon>
        <taxon>Diplopterinae</taxon>
        <taxon>Diploptera</taxon>
    </lineage>
</organism>
<proteinExistence type="predicted"/>
<name>A0AAD8E726_DIPPU</name>
<reference evidence="1" key="1">
    <citation type="journal article" date="2023" name="IScience">
        <title>Live-bearing cockroach genome reveals convergent evolutionary mechanisms linked to viviparity in insects and beyond.</title>
        <authorList>
            <person name="Fouks B."/>
            <person name="Harrison M.C."/>
            <person name="Mikhailova A.A."/>
            <person name="Marchal E."/>
            <person name="English S."/>
            <person name="Carruthers M."/>
            <person name="Jennings E.C."/>
            <person name="Chiamaka E.L."/>
            <person name="Frigard R.A."/>
            <person name="Pippel M."/>
            <person name="Attardo G.M."/>
            <person name="Benoit J.B."/>
            <person name="Bornberg-Bauer E."/>
            <person name="Tobe S.S."/>
        </authorList>
    </citation>
    <scope>NUCLEOTIDE SEQUENCE</scope>
    <source>
        <strain evidence="1">Stay&amp;Tobe</strain>
    </source>
</reference>
<comment type="caution">
    <text evidence="1">The sequence shown here is derived from an EMBL/GenBank/DDBJ whole genome shotgun (WGS) entry which is preliminary data.</text>
</comment>
<sequence length="72" mass="8681">CSIFKLDRLQKLNMHFLIHFTSNKLLTRTLRIKTDEVYKTFRRVNLGGVCRHHTVRHHSIFVFKVYKPTKVL</sequence>
<dbReference type="Proteomes" id="UP001233999">
    <property type="component" value="Unassembled WGS sequence"/>
</dbReference>
<reference evidence="1" key="2">
    <citation type="submission" date="2023-05" db="EMBL/GenBank/DDBJ databases">
        <authorList>
            <person name="Fouks B."/>
        </authorList>
    </citation>
    <scope>NUCLEOTIDE SEQUENCE</scope>
    <source>
        <strain evidence="1">Stay&amp;Tobe</strain>
        <tissue evidence="1">Testes</tissue>
    </source>
</reference>
<feature type="non-terminal residue" evidence="1">
    <location>
        <position position="1"/>
    </location>
</feature>
<dbReference type="AlphaFoldDB" id="A0AAD8E726"/>
<evidence type="ECO:0000313" key="1">
    <source>
        <dbReference type="EMBL" id="KAJ9579027.1"/>
    </source>
</evidence>
<keyword evidence="2" id="KW-1185">Reference proteome</keyword>
<gene>
    <name evidence="1" type="ORF">L9F63_024866</name>
</gene>
<evidence type="ECO:0000313" key="2">
    <source>
        <dbReference type="Proteomes" id="UP001233999"/>
    </source>
</evidence>
<protein>
    <submittedName>
        <fullName evidence="1">Uncharacterized protein</fullName>
    </submittedName>
</protein>
<feature type="non-terminal residue" evidence="1">
    <location>
        <position position="72"/>
    </location>
</feature>
<dbReference type="EMBL" id="JASPKZ010008757">
    <property type="protein sequence ID" value="KAJ9579027.1"/>
    <property type="molecule type" value="Genomic_DNA"/>
</dbReference>
<accession>A0AAD8E726</accession>